<comment type="caution">
    <text evidence="2">The sequence shown here is derived from an EMBL/GenBank/DDBJ whole genome shotgun (WGS) entry which is preliminary data.</text>
</comment>
<feature type="region of interest" description="Disordered" evidence="1">
    <location>
        <begin position="75"/>
        <end position="100"/>
    </location>
</feature>
<evidence type="ECO:0000256" key="1">
    <source>
        <dbReference type="SAM" id="MobiDB-lite"/>
    </source>
</evidence>
<feature type="compositionally biased region" description="Basic and acidic residues" evidence="1">
    <location>
        <begin position="16"/>
        <end position="33"/>
    </location>
</feature>
<dbReference type="AlphaFoldDB" id="A0A5B7HBT1"/>
<dbReference type="Proteomes" id="UP000324222">
    <property type="component" value="Unassembled WGS sequence"/>
</dbReference>
<feature type="region of interest" description="Disordered" evidence="1">
    <location>
        <begin position="1"/>
        <end position="40"/>
    </location>
</feature>
<dbReference type="EMBL" id="VSRR010025206">
    <property type="protein sequence ID" value="MPC66747.1"/>
    <property type="molecule type" value="Genomic_DNA"/>
</dbReference>
<proteinExistence type="predicted"/>
<sequence length="131" mass="13948">MVWSTPFPGGGTLHALGRERKLNTDSARTDRRVCPGGATSRTRCQWPRECVVRALTTLTHASASTCPPASSYVVRQAAGQRDGTHAPSSSPRAGDDDLLRPTRSPLVQVALLVNGLAAVYLRDNLIVLEGG</sequence>
<gene>
    <name evidence="2" type="ORF">E2C01_060898</name>
</gene>
<protein>
    <submittedName>
        <fullName evidence="2">Uncharacterized protein</fullName>
    </submittedName>
</protein>
<reference evidence="2 3" key="1">
    <citation type="submission" date="2019-05" db="EMBL/GenBank/DDBJ databases">
        <title>Another draft genome of Portunus trituberculatus and its Hox gene families provides insights of decapod evolution.</title>
        <authorList>
            <person name="Jeong J.-H."/>
            <person name="Song I."/>
            <person name="Kim S."/>
            <person name="Choi T."/>
            <person name="Kim D."/>
            <person name="Ryu S."/>
            <person name="Kim W."/>
        </authorList>
    </citation>
    <scope>NUCLEOTIDE SEQUENCE [LARGE SCALE GENOMIC DNA]</scope>
    <source>
        <tissue evidence="2">Muscle</tissue>
    </source>
</reference>
<evidence type="ECO:0000313" key="3">
    <source>
        <dbReference type="Proteomes" id="UP000324222"/>
    </source>
</evidence>
<accession>A0A5B7HBT1</accession>
<keyword evidence="3" id="KW-1185">Reference proteome</keyword>
<evidence type="ECO:0000313" key="2">
    <source>
        <dbReference type="EMBL" id="MPC66747.1"/>
    </source>
</evidence>
<organism evidence="2 3">
    <name type="scientific">Portunus trituberculatus</name>
    <name type="common">Swimming crab</name>
    <name type="synonym">Neptunus trituberculatus</name>
    <dbReference type="NCBI Taxonomy" id="210409"/>
    <lineage>
        <taxon>Eukaryota</taxon>
        <taxon>Metazoa</taxon>
        <taxon>Ecdysozoa</taxon>
        <taxon>Arthropoda</taxon>
        <taxon>Crustacea</taxon>
        <taxon>Multicrustacea</taxon>
        <taxon>Malacostraca</taxon>
        <taxon>Eumalacostraca</taxon>
        <taxon>Eucarida</taxon>
        <taxon>Decapoda</taxon>
        <taxon>Pleocyemata</taxon>
        <taxon>Brachyura</taxon>
        <taxon>Eubrachyura</taxon>
        <taxon>Portunoidea</taxon>
        <taxon>Portunidae</taxon>
        <taxon>Portuninae</taxon>
        <taxon>Portunus</taxon>
    </lineage>
</organism>
<name>A0A5B7HBT1_PORTR</name>